<feature type="zinc finger region" description="UBR-type" evidence="4">
    <location>
        <begin position="50"/>
        <end position="125"/>
    </location>
</feature>
<evidence type="ECO:0000256" key="1">
    <source>
        <dbReference type="ARBA" id="ARBA00022723"/>
    </source>
</evidence>
<evidence type="ECO:0000313" key="7">
    <source>
        <dbReference type="Proteomes" id="UP001378592"/>
    </source>
</evidence>
<dbReference type="EMBL" id="JAZDUA010000507">
    <property type="protein sequence ID" value="KAK7791728.1"/>
    <property type="molecule type" value="Genomic_DNA"/>
</dbReference>
<dbReference type="CDD" id="cd15542">
    <property type="entry name" value="PHD_UBR7"/>
    <property type="match status" value="1"/>
</dbReference>
<proteinExistence type="predicted"/>
<dbReference type="InterPro" id="IPR047506">
    <property type="entry name" value="UBR7-like_UBR-box"/>
</dbReference>
<dbReference type="SMART" id="SM00249">
    <property type="entry name" value="PHD"/>
    <property type="match status" value="1"/>
</dbReference>
<reference evidence="6 7" key="1">
    <citation type="submission" date="2024-03" db="EMBL/GenBank/DDBJ databases">
        <title>The genome assembly and annotation of the cricket Gryllus longicercus Weissman &amp; Gray.</title>
        <authorList>
            <person name="Szrajer S."/>
            <person name="Gray D."/>
            <person name="Ylla G."/>
        </authorList>
    </citation>
    <scope>NUCLEOTIDE SEQUENCE [LARGE SCALE GENOMIC DNA]</scope>
    <source>
        <strain evidence="6">DAG 2021-001</strain>
        <tissue evidence="6">Whole body minus gut</tissue>
    </source>
</reference>
<keyword evidence="3" id="KW-0862">Zinc</keyword>
<keyword evidence="1" id="KW-0479">Metal-binding</keyword>
<gene>
    <name evidence="6" type="ORF">R5R35_009376</name>
</gene>
<keyword evidence="7" id="KW-1185">Reference proteome</keyword>
<dbReference type="InterPro" id="IPR013083">
    <property type="entry name" value="Znf_RING/FYVE/PHD"/>
</dbReference>
<dbReference type="CDD" id="cd19677">
    <property type="entry name" value="UBR-box_UBR7"/>
    <property type="match status" value="1"/>
</dbReference>
<evidence type="ECO:0000256" key="3">
    <source>
        <dbReference type="ARBA" id="ARBA00022833"/>
    </source>
</evidence>
<name>A0AAN9V524_9ORTH</name>
<dbReference type="SUPFAM" id="SSF57903">
    <property type="entry name" value="FYVE/PHD zinc finger"/>
    <property type="match status" value="1"/>
</dbReference>
<dbReference type="Gene3D" id="3.30.40.10">
    <property type="entry name" value="Zinc/RING finger domain, C3HC4 (zinc finger)"/>
    <property type="match status" value="1"/>
</dbReference>
<dbReference type="InterPro" id="IPR003126">
    <property type="entry name" value="Znf_UBR"/>
</dbReference>
<dbReference type="GO" id="GO:0008270">
    <property type="term" value="F:zinc ion binding"/>
    <property type="evidence" value="ECO:0007669"/>
    <property type="project" value="UniProtKB-KW"/>
</dbReference>
<sequence length="356" mass="40644">MAHSSSAEMSVSPECSVSEDNEVITMVDVLKEEEELEDCTKALLGASDDKNCTYSKGYVKRQALYACVTCIPQDKENLQPGGVCLACSYHCHEGHELIELYTKRNFRCDCGNSKFPGHKCILEPNKARINEQNSYNQNFGGVYCLCKRPYPDPEDDSGDIMIQCIVCEDWYHERHLGRTTPLQLENGELICQLCMKKNAFLSVYALHTEMKPADQGCILKDMKSSSENESPQATAFPQDWRKNLCKCERCMAVYESNGLSFLLDEQDTVQAYEEKGKANGETQYERGMKALSSMDRVQSIEAIKGYNDMKSQLMEYLQKFAESKKVVREEDIKEFFNGMNARKKQRMDVNVPYFCR</sequence>
<dbReference type="SMART" id="SM00396">
    <property type="entry name" value="ZnF_UBR1"/>
    <property type="match status" value="1"/>
</dbReference>
<protein>
    <recommendedName>
        <fullName evidence="5">UBR-type domain-containing protein</fullName>
    </recommendedName>
</protein>
<feature type="domain" description="UBR-type" evidence="5">
    <location>
        <begin position="50"/>
        <end position="125"/>
    </location>
</feature>
<comment type="caution">
    <text evidence="6">The sequence shown here is derived from an EMBL/GenBank/DDBJ whole genome shotgun (WGS) entry which is preliminary data.</text>
</comment>
<dbReference type="PROSITE" id="PS51157">
    <property type="entry name" value="ZF_UBR"/>
    <property type="match status" value="1"/>
</dbReference>
<dbReference type="GO" id="GO:0005737">
    <property type="term" value="C:cytoplasm"/>
    <property type="evidence" value="ECO:0007669"/>
    <property type="project" value="TreeGrafter"/>
</dbReference>
<accession>A0AAN9V524</accession>
<organism evidence="6 7">
    <name type="scientific">Gryllus longicercus</name>
    <dbReference type="NCBI Taxonomy" id="2509291"/>
    <lineage>
        <taxon>Eukaryota</taxon>
        <taxon>Metazoa</taxon>
        <taxon>Ecdysozoa</taxon>
        <taxon>Arthropoda</taxon>
        <taxon>Hexapoda</taxon>
        <taxon>Insecta</taxon>
        <taxon>Pterygota</taxon>
        <taxon>Neoptera</taxon>
        <taxon>Polyneoptera</taxon>
        <taxon>Orthoptera</taxon>
        <taxon>Ensifera</taxon>
        <taxon>Gryllidea</taxon>
        <taxon>Grylloidea</taxon>
        <taxon>Gryllidae</taxon>
        <taxon>Gryllinae</taxon>
        <taxon>Gryllus</taxon>
    </lineage>
</organism>
<dbReference type="AlphaFoldDB" id="A0AAN9V524"/>
<evidence type="ECO:0000256" key="4">
    <source>
        <dbReference type="PROSITE-ProRule" id="PRU00508"/>
    </source>
</evidence>
<keyword evidence="2" id="KW-0863">Zinc-finger</keyword>
<evidence type="ECO:0000313" key="6">
    <source>
        <dbReference type="EMBL" id="KAK7791728.1"/>
    </source>
</evidence>
<dbReference type="InterPro" id="IPR001965">
    <property type="entry name" value="Znf_PHD"/>
</dbReference>
<dbReference type="Proteomes" id="UP001378592">
    <property type="component" value="Unassembled WGS sequence"/>
</dbReference>
<dbReference type="PANTHER" id="PTHR13513">
    <property type="entry name" value="E3 UBIQUITIN-PROTEIN LIGASE UBR7"/>
    <property type="match status" value="1"/>
</dbReference>
<evidence type="ECO:0000259" key="5">
    <source>
        <dbReference type="PROSITE" id="PS51157"/>
    </source>
</evidence>
<dbReference type="PANTHER" id="PTHR13513:SF9">
    <property type="entry name" value="E3 UBIQUITIN-PROTEIN LIGASE UBR7-RELATED"/>
    <property type="match status" value="1"/>
</dbReference>
<dbReference type="Pfam" id="PF02207">
    <property type="entry name" value="zf-UBR"/>
    <property type="match status" value="1"/>
</dbReference>
<dbReference type="InterPro" id="IPR040204">
    <property type="entry name" value="UBR7"/>
</dbReference>
<dbReference type="GO" id="GO:0061630">
    <property type="term" value="F:ubiquitin protein ligase activity"/>
    <property type="evidence" value="ECO:0007669"/>
    <property type="project" value="InterPro"/>
</dbReference>
<dbReference type="InterPro" id="IPR011011">
    <property type="entry name" value="Znf_FYVE_PHD"/>
</dbReference>
<evidence type="ECO:0000256" key="2">
    <source>
        <dbReference type="ARBA" id="ARBA00022771"/>
    </source>
</evidence>